<accession>G5H8K0</accession>
<keyword evidence="1" id="KW-0472">Membrane</keyword>
<feature type="transmembrane region" description="Helical" evidence="1">
    <location>
        <begin position="154"/>
        <end position="174"/>
    </location>
</feature>
<feature type="transmembrane region" description="Helical" evidence="1">
    <location>
        <begin position="128"/>
        <end position="148"/>
    </location>
</feature>
<dbReference type="HOGENOM" id="CLU_1369704_0_0_10"/>
<organism evidence="2 3">
    <name type="scientific">Alistipes indistinctus YIT 12060</name>
    <dbReference type="NCBI Taxonomy" id="742725"/>
    <lineage>
        <taxon>Bacteria</taxon>
        <taxon>Pseudomonadati</taxon>
        <taxon>Bacteroidota</taxon>
        <taxon>Bacteroidia</taxon>
        <taxon>Bacteroidales</taxon>
        <taxon>Rikenellaceae</taxon>
        <taxon>Alistipes</taxon>
    </lineage>
</organism>
<evidence type="ECO:0000256" key="1">
    <source>
        <dbReference type="SAM" id="Phobius"/>
    </source>
</evidence>
<keyword evidence="1" id="KW-1133">Transmembrane helix</keyword>
<dbReference type="STRING" id="742725.HMPREF9450_01260"/>
<dbReference type="GeneID" id="92815711"/>
<name>G5H8K0_9BACT</name>
<evidence type="ECO:0000313" key="2">
    <source>
        <dbReference type="EMBL" id="EHB92395.1"/>
    </source>
</evidence>
<proteinExistence type="predicted"/>
<feature type="transmembrane region" description="Helical" evidence="1">
    <location>
        <begin position="43"/>
        <end position="65"/>
    </location>
</feature>
<feature type="transmembrane region" description="Helical" evidence="1">
    <location>
        <begin position="77"/>
        <end position="98"/>
    </location>
</feature>
<evidence type="ECO:0000313" key="3">
    <source>
        <dbReference type="Proteomes" id="UP000006008"/>
    </source>
</evidence>
<dbReference type="AlphaFoldDB" id="G5H8K0"/>
<sequence length="199" mass="23294">MELEEMKERWAALNDRLERTEMLQESVIRELVRTKGEKSVSRLINWETFGFVVTILIIPYSIYVYHRFGGHFAMWDLFIRVAIVVDGLLVLWTGYKLYGLMKIDFTKVVKENILRVNRYTVQITREKIFTAAIIGPLFVILSVVMSIEMKAPDFIWGVLFGVVVATTVACYWLYKRVFDKNIRRLQESLAVIEEVGEEE</sequence>
<dbReference type="PATRIC" id="fig|742725.3.peg.1337"/>
<reference evidence="2 3" key="1">
    <citation type="submission" date="2011-08" db="EMBL/GenBank/DDBJ databases">
        <title>The Genome Sequence of Alistipes indistinctus YIT 12060.</title>
        <authorList>
            <consortium name="The Broad Institute Genome Sequencing Platform"/>
            <person name="Earl A."/>
            <person name="Ward D."/>
            <person name="Feldgarden M."/>
            <person name="Gevers D."/>
            <person name="Morotomi M."/>
            <person name="Young S.K."/>
            <person name="Zeng Q."/>
            <person name="Gargeya S."/>
            <person name="Fitzgerald M."/>
            <person name="Haas B."/>
            <person name="Abouelleil A."/>
            <person name="Alvarado L."/>
            <person name="Arachchi H.M."/>
            <person name="Berlin A."/>
            <person name="Brown A."/>
            <person name="Chapman S.B."/>
            <person name="Chen Z."/>
            <person name="Dunbar C."/>
            <person name="Freedman E."/>
            <person name="Gearin G."/>
            <person name="Gellesch M."/>
            <person name="Goldberg J."/>
            <person name="Griggs A."/>
            <person name="Gujja S."/>
            <person name="Heiman D."/>
            <person name="Howarth C."/>
            <person name="Larson L."/>
            <person name="Lui A."/>
            <person name="MacDonald P.J.P."/>
            <person name="Montmayeur A."/>
            <person name="Murphy C."/>
            <person name="Neiman D."/>
            <person name="Pearson M."/>
            <person name="Priest M."/>
            <person name="Roberts A."/>
            <person name="Saif S."/>
            <person name="Shea T."/>
            <person name="Shenoy N."/>
            <person name="Sisk P."/>
            <person name="Stolte C."/>
            <person name="Sykes S."/>
            <person name="Wortman J."/>
            <person name="Nusbaum C."/>
            <person name="Birren B."/>
        </authorList>
    </citation>
    <scope>NUCLEOTIDE SEQUENCE [LARGE SCALE GENOMIC DNA]</scope>
    <source>
        <strain evidence="2 3">YIT 12060</strain>
    </source>
</reference>
<comment type="caution">
    <text evidence="2">The sequence shown here is derived from an EMBL/GenBank/DDBJ whole genome shotgun (WGS) entry which is preliminary data.</text>
</comment>
<protein>
    <submittedName>
        <fullName evidence="2">Uncharacterized protein</fullName>
    </submittedName>
</protein>
<dbReference type="Proteomes" id="UP000006008">
    <property type="component" value="Unassembled WGS sequence"/>
</dbReference>
<dbReference type="OrthoDB" id="997516at2"/>
<keyword evidence="1" id="KW-0812">Transmembrane</keyword>
<dbReference type="EMBL" id="ADLD01000011">
    <property type="protein sequence ID" value="EHB92395.1"/>
    <property type="molecule type" value="Genomic_DNA"/>
</dbReference>
<keyword evidence="3" id="KW-1185">Reference proteome</keyword>
<dbReference type="eggNOG" id="ENOG5033DMM">
    <property type="taxonomic scope" value="Bacteria"/>
</dbReference>
<gene>
    <name evidence="2" type="ORF">HMPREF9450_01260</name>
</gene>
<dbReference type="RefSeq" id="WP_009134066.1">
    <property type="nucleotide sequence ID" value="NZ_CP102250.1"/>
</dbReference>